<evidence type="ECO:0000256" key="1">
    <source>
        <dbReference type="SAM" id="Coils"/>
    </source>
</evidence>
<comment type="caution">
    <text evidence="2">The sequence shown here is derived from an EMBL/GenBank/DDBJ whole genome shotgun (WGS) entry which is preliminary data.</text>
</comment>
<organism evidence="2 3">
    <name type="scientific">Meganyctiphanes norvegica</name>
    <name type="common">Northern krill</name>
    <name type="synonym">Thysanopoda norvegica</name>
    <dbReference type="NCBI Taxonomy" id="48144"/>
    <lineage>
        <taxon>Eukaryota</taxon>
        <taxon>Metazoa</taxon>
        <taxon>Ecdysozoa</taxon>
        <taxon>Arthropoda</taxon>
        <taxon>Crustacea</taxon>
        <taxon>Multicrustacea</taxon>
        <taxon>Malacostraca</taxon>
        <taxon>Eumalacostraca</taxon>
        <taxon>Eucarida</taxon>
        <taxon>Euphausiacea</taxon>
        <taxon>Euphausiidae</taxon>
        <taxon>Meganyctiphanes</taxon>
    </lineage>
</organism>
<dbReference type="EMBL" id="CAXKWB010002848">
    <property type="protein sequence ID" value="CAL4067835.1"/>
    <property type="molecule type" value="Genomic_DNA"/>
</dbReference>
<evidence type="ECO:0000313" key="3">
    <source>
        <dbReference type="Proteomes" id="UP001497623"/>
    </source>
</evidence>
<accession>A0AAV2Q434</accession>
<dbReference type="Proteomes" id="UP001497623">
    <property type="component" value="Unassembled WGS sequence"/>
</dbReference>
<gene>
    <name evidence="2" type="ORF">MNOR_LOCUS6763</name>
</gene>
<evidence type="ECO:0008006" key="4">
    <source>
        <dbReference type="Google" id="ProtNLM"/>
    </source>
</evidence>
<keyword evidence="1" id="KW-0175">Coiled coil</keyword>
<dbReference type="CDD" id="cd14686">
    <property type="entry name" value="bZIP"/>
    <property type="match status" value="1"/>
</dbReference>
<dbReference type="AlphaFoldDB" id="A0AAV2Q434"/>
<name>A0AAV2Q434_MEGNR</name>
<feature type="non-terminal residue" evidence="2">
    <location>
        <position position="1"/>
    </location>
</feature>
<keyword evidence="3" id="KW-1185">Reference proteome</keyword>
<evidence type="ECO:0000313" key="2">
    <source>
        <dbReference type="EMBL" id="CAL4067835.1"/>
    </source>
</evidence>
<reference evidence="2 3" key="1">
    <citation type="submission" date="2024-05" db="EMBL/GenBank/DDBJ databases">
        <authorList>
            <person name="Wallberg A."/>
        </authorList>
    </citation>
    <scope>NUCLEOTIDE SEQUENCE [LARGE SCALE GENOMIC DNA]</scope>
</reference>
<feature type="coiled-coil region" evidence="1">
    <location>
        <begin position="124"/>
        <end position="165"/>
    </location>
</feature>
<sequence length="174" mass="19763">DGMNDSTMNFQNQLPVLEGLTHDKIQAVQEVLHSISNNNQVNFGSSMDYAVYAEGRRLIPNNAGGMQSADSARQVTAVNSYPEPYRISVGRTPNGELPFSLQPEPVDKELKKKWRRANTSRNHREKQKFELAEEKKKNEILMKEIAELKNLLQIVTAEKDTVTAERDIYKNIFG</sequence>
<protein>
    <recommendedName>
        <fullName evidence="4">BZIP domain-containing protein</fullName>
    </recommendedName>
</protein>
<proteinExistence type="predicted"/>